<evidence type="ECO:0000256" key="2">
    <source>
        <dbReference type="ARBA" id="ARBA00022692"/>
    </source>
</evidence>
<dbReference type="CDD" id="cd06530">
    <property type="entry name" value="S26_SPase_I"/>
    <property type="match status" value="1"/>
</dbReference>
<reference evidence="6" key="1">
    <citation type="submission" date="2019-12" db="EMBL/GenBank/DDBJ databases">
        <title>Whole-genome sequence of Halomicrobium mukohataei pws1.</title>
        <authorList>
            <person name="Verma D.K."/>
            <person name="Gopal K."/>
            <person name="Prasad E.S."/>
        </authorList>
    </citation>
    <scope>NUCLEOTIDE SEQUENCE</scope>
    <source>
        <strain evidence="6">Pws1</strain>
    </source>
</reference>
<dbReference type="OrthoDB" id="4822at2157"/>
<evidence type="ECO:0000313" key="7">
    <source>
        <dbReference type="Proteomes" id="UP000608662"/>
    </source>
</evidence>
<gene>
    <name evidence="6" type="ORF">GOC74_04350</name>
</gene>
<dbReference type="RefSeq" id="WP_170093069.1">
    <property type="nucleotide sequence ID" value="NZ_WOYG01000001.1"/>
</dbReference>
<feature type="transmembrane region" description="Helical" evidence="5">
    <location>
        <begin position="20"/>
        <end position="41"/>
    </location>
</feature>
<dbReference type="Proteomes" id="UP000608662">
    <property type="component" value="Unassembled WGS sequence"/>
</dbReference>
<dbReference type="GeneID" id="94359862"/>
<dbReference type="GO" id="GO:0006465">
    <property type="term" value="P:signal peptide processing"/>
    <property type="evidence" value="ECO:0007669"/>
    <property type="project" value="InterPro"/>
</dbReference>
<evidence type="ECO:0000256" key="4">
    <source>
        <dbReference type="ARBA" id="ARBA00023136"/>
    </source>
</evidence>
<evidence type="ECO:0000256" key="3">
    <source>
        <dbReference type="ARBA" id="ARBA00022989"/>
    </source>
</evidence>
<dbReference type="GO" id="GO:0016020">
    <property type="term" value="C:membrane"/>
    <property type="evidence" value="ECO:0007669"/>
    <property type="project" value="UniProtKB-SubCell"/>
</dbReference>
<dbReference type="SUPFAM" id="SSF51306">
    <property type="entry name" value="LexA/Signal peptidase"/>
    <property type="match status" value="1"/>
</dbReference>
<dbReference type="InterPro" id="IPR019533">
    <property type="entry name" value="Peptidase_S26"/>
</dbReference>
<proteinExistence type="predicted"/>
<keyword evidence="2 5" id="KW-0812">Transmembrane</keyword>
<dbReference type="PANTHER" id="PTHR10806">
    <property type="entry name" value="SIGNAL PEPTIDASE COMPLEX CATALYTIC SUBUNIT SEC11"/>
    <property type="match status" value="1"/>
</dbReference>
<evidence type="ECO:0000256" key="5">
    <source>
        <dbReference type="SAM" id="Phobius"/>
    </source>
</evidence>
<dbReference type="AlphaFoldDB" id="A0A847U856"/>
<dbReference type="InterPro" id="IPR036286">
    <property type="entry name" value="LexA/Signal_pep-like_sf"/>
</dbReference>
<organism evidence="6 7">
    <name type="scientific">Halomicrobium mukohataei</name>
    <dbReference type="NCBI Taxonomy" id="57705"/>
    <lineage>
        <taxon>Archaea</taxon>
        <taxon>Methanobacteriati</taxon>
        <taxon>Methanobacteriota</taxon>
        <taxon>Stenosarchaea group</taxon>
        <taxon>Halobacteria</taxon>
        <taxon>Halobacteriales</taxon>
        <taxon>Haloarculaceae</taxon>
        <taxon>Halomicrobium</taxon>
    </lineage>
</organism>
<evidence type="ECO:0000256" key="1">
    <source>
        <dbReference type="ARBA" id="ARBA00004370"/>
    </source>
</evidence>
<keyword evidence="3 5" id="KW-1133">Transmembrane helix</keyword>
<protein>
    <submittedName>
        <fullName evidence="6">S26 family signal peptidase</fullName>
    </submittedName>
</protein>
<comment type="caution">
    <text evidence="6">The sequence shown here is derived from an EMBL/GenBank/DDBJ whole genome shotgun (WGS) entry which is preliminary data.</text>
</comment>
<dbReference type="InterPro" id="IPR001733">
    <property type="entry name" value="Peptidase_S26B"/>
</dbReference>
<name>A0A847U856_9EURY</name>
<dbReference type="EMBL" id="WOYG01000001">
    <property type="protein sequence ID" value="NLV09159.1"/>
    <property type="molecule type" value="Genomic_DNA"/>
</dbReference>
<accession>A0A847U856</accession>
<sequence length="215" mass="22823">MSEPRGPNPPEDDQPSGLVYLFDLVSSAGAVVAVGLLLFAISGVWPPLVAIESGSMEPHIDTGDLVFVMDEDRFAGEGAYADTGVVPANRGADTGYTSFQNDGDVIVFQPDGDGATTPVIHRAMFWVNESENWYDKADPAYINADSCEELRNCPADSAGFVTKGDNNSGYDQVNGLPSCGPGACDPVRKSWVVGTAETRVPLLGNIRLQLQRALA</sequence>
<keyword evidence="4 5" id="KW-0472">Membrane</keyword>
<comment type="subcellular location">
    <subcellularLocation>
        <location evidence="1">Membrane</location>
    </subcellularLocation>
</comment>
<evidence type="ECO:0000313" key="6">
    <source>
        <dbReference type="EMBL" id="NLV09159.1"/>
    </source>
</evidence>
<dbReference type="PANTHER" id="PTHR10806:SF6">
    <property type="entry name" value="SIGNAL PEPTIDASE COMPLEX CATALYTIC SUBUNIT SEC11"/>
    <property type="match status" value="1"/>
</dbReference>
<dbReference type="GO" id="GO:0004252">
    <property type="term" value="F:serine-type endopeptidase activity"/>
    <property type="evidence" value="ECO:0007669"/>
    <property type="project" value="InterPro"/>
</dbReference>